<dbReference type="InterPro" id="IPR001466">
    <property type="entry name" value="Beta-lactam-related"/>
</dbReference>
<dbReference type="InterPro" id="IPR012338">
    <property type="entry name" value="Beta-lactam/transpept-like"/>
</dbReference>
<dbReference type="Pfam" id="PF00144">
    <property type="entry name" value="Beta-lactamase"/>
    <property type="match status" value="1"/>
</dbReference>
<organism evidence="2 3">
    <name type="scientific">Anaerocolumna xylanovorans DSM 12503</name>
    <dbReference type="NCBI Taxonomy" id="1121345"/>
    <lineage>
        <taxon>Bacteria</taxon>
        <taxon>Bacillati</taxon>
        <taxon>Bacillota</taxon>
        <taxon>Clostridia</taxon>
        <taxon>Lachnospirales</taxon>
        <taxon>Lachnospiraceae</taxon>
        <taxon>Anaerocolumna</taxon>
    </lineage>
</organism>
<reference evidence="2 3" key="1">
    <citation type="submission" date="2016-12" db="EMBL/GenBank/DDBJ databases">
        <authorList>
            <person name="Song W.-J."/>
            <person name="Kurnit D.M."/>
        </authorList>
    </citation>
    <scope>NUCLEOTIDE SEQUENCE [LARGE SCALE GENOMIC DNA]</scope>
    <source>
        <strain evidence="2 3">DSM 12503</strain>
    </source>
</reference>
<accession>A0A1M7YG61</accession>
<feature type="domain" description="Beta-lactamase-related" evidence="1">
    <location>
        <begin position="6"/>
        <end position="99"/>
    </location>
</feature>
<sequence length="112" mass="12089">MPELSAAGLWTTPTDLSIFGIEIMKAINGNSRFMSKRSAQLMITKVNQAAPTGLGFFVSERDGHRCFGHDGCNNGYHSNMVFSPDKGNGAVAMNNADIGAEIVYEVTEAIFK</sequence>
<dbReference type="EMBL" id="FRFD01000009">
    <property type="protein sequence ID" value="SHO51622.1"/>
    <property type="molecule type" value="Genomic_DNA"/>
</dbReference>
<evidence type="ECO:0000313" key="2">
    <source>
        <dbReference type="EMBL" id="SHO51622.1"/>
    </source>
</evidence>
<dbReference type="RefSeq" id="WP_073589928.1">
    <property type="nucleotide sequence ID" value="NZ_FRFD01000009.1"/>
</dbReference>
<dbReference type="STRING" id="1121345.SAMN02745217_03288"/>
<keyword evidence="3" id="KW-1185">Reference proteome</keyword>
<evidence type="ECO:0000313" key="3">
    <source>
        <dbReference type="Proteomes" id="UP000184612"/>
    </source>
</evidence>
<protein>
    <submittedName>
        <fullName evidence="2">Beta-lactamase</fullName>
    </submittedName>
</protein>
<dbReference type="SUPFAM" id="SSF56601">
    <property type="entry name" value="beta-lactamase/transpeptidase-like"/>
    <property type="match status" value="1"/>
</dbReference>
<dbReference type="AlphaFoldDB" id="A0A1M7YG61"/>
<name>A0A1M7YG61_9FIRM</name>
<dbReference type="Proteomes" id="UP000184612">
    <property type="component" value="Unassembled WGS sequence"/>
</dbReference>
<dbReference type="Gene3D" id="3.40.710.10">
    <property type="entry name" value="DD-peptidase/beta-lactamase superfamily"/>
    <property type="match status" value="1"/>
</dbReference>
<gene>
    <name evidence="2" type="ORF">SAMN02745217_03288</name>
</gene>
<proteinExistence type="predicted"/>
<dbReference type="OrthoDB" id="9810012at2"/>
<evidence type="ECO:0000259" key="1">
    <source>
        <dbReference type="Pfam" id="PF00144"/>
    </source>
</evidence>